<name>A0ABP9FBI3_9GAMM</name>
<protein>
    <submittedName>
        <fullName evidence="1">Uncharacterized protein</fullName>
    </submittedName>
</protein>
<organism evidence="1 2">
    <name type="scientific">Ferrimonas pelagia</name>
    <dbReference type="NCBI Taxonomy" id="1177826"/>
    <lineage>
        <taxon>Bacteria</taxon>
        <taxon>Pseudomonadati</taxon>
        <taxon>Pseudomonadota</taxon>
        <taxon>Gammaproteobacteria</taxon>
        <taxon>Alteromonadales</taxon>
        <taxon>Ferrimonadaceae</taxon>
        <taxon>Ferrimonas</taxon>
    </lineage>
</organism>
<reference evidence="2" key="1">
    <citation type="journal article" date="2019" name="Int. J. Syst. Evol. Microbiol.">
        <title>The Global Catalogue of Microorganisms (GCM) 10K type strain sequencing project: providing services to taxonomists for standard genome sequencing and annotation.</title>
        <authorList>
            <consortium name="The Broad Institute Genomics Platform"/>
            <consortium name="The Broad Institute Genome Sequencing Center for Infectious Disease"/>
            <person name="Wu L."/>
            <person name="Ma J."/>
        </authorList>
    </citation>
    <scope>NUCLEOTIDE SEQUENCE [LARGE SCALE GENOMIC DNA]</scope>
    <source>
        <strain evidence="2">JCM 18401</strain>
    </source>
</reference>
<comment type="caution">
    <text evidence="1">The sequence shown here is derived from an EMBL/GenBank/DDBJ whole genome shotgun (WGS) entry which is preliminary data.</text>
</comment>
<keyword evidence="2" id="KW-1185">Reference proteome</keyword>
<evidence type="ECO:0000313" key="2">
    <source>
        <dbReference type="Proteomes" id="UP001499988"/>
    </source>
</evidence>
<proteinExistence type="predicted"/>
<evidence type="ECO:0000313" key="1">
    <source>
        <dbReference type="EMBL" id="GAA4898616.1"/>
    </source>
</evidence>
<gene>
    <name evidence="1" type="ORF">GCM10023333_35040</name>
</gene>
<dbReference type="EMBL" id="BAABJZ010000100">
    <property type="protein sequence ID" value="GAA4898616.1"/>
    <property type="molecule type" value="Genomic_DNA"/>
</dbReference>
<sequence>MWLAFKFGTLDLRANRVSRFARVDARVAAHLTKIAQFTNLTKDQTLRLI</sequence>
<dbReference type="Proteomes" id="UP001499988">
    <property type="component" value="Unassembled WGS sequence"/>
</dbReference>
<accession>A0ABP9FBI3</accession>